<dbReference type="GO" id="GO:0030870">
    <property type="term" value="C:Mre11 complex"/>
    <property type="evidence" value="ECO:0007669"/>
    <property type="project" value="TreeGrafter"/>
</dbReference>
<dbReference type="PANTHER" id="PTHR18867">
    <property type="entry name" value="RAD50"/>
    <property type="match status" value="1"/>
</dbReference>
<dbReference type="Gene3D" id="3.40.50.300">
    <property type="entry name" value="P-loop containing nucleotide triphosphate hydrolases"/>
    <property type="match status" value="1"/>
</dbReference>
<dbReference type="GO" id="GO:0070192">
    <property type="term" value="P:chromosome organization involved in meiotic cell cycle"/>
    <property type="evidence" value="ECO:0007669"/>
    <property type="project" value="TreeGrafter"/>
</dbReference>
<proteinExistence type="predicted"/>
<feature type="non-terminal residue" evidence="3">
    <location>
        <position position="1"/>
    </location>
</feature>
<dbReference type="OrthoDB" id="18797at2759"/>
<dbReference type="GO" id="GO:0051880">
    <property type="term" value="F:G-quadruplex DNA binding"/>
    <property type="evidence" value="ECO:0007669"/>
    <property type="project" value="TreeGrafter"/>
</dbReference>
<dbReference type="GO" id="GO:0043047">
    <property type="term" value="F:single-stranded telomeric DNA binding"/>
    <property type="evidence" value="ECO:0007669"/>
    <property type="project" value="TreeGrafter"/>
</dbReference>
<reference evidence="3 4" key="1">
    <citation type="submission" date="2019-02" db="EMBL/GenBank/DDBJ databases">
        <title>Genome sequencing of the rare red list fungi Dentipellis fragilis.</title>
        <authorList>
            <person name="Buettner E."/>
            <person name="Kellner H."/>
        </authorList>
    </citation>
    <scope>NUCLEOTIDE SEQUENCE [LARGE SCALE GENOMIC DNA]</scope>
    <source>
        <strain evidence="3 4">DSM 105465</strain>
    </source>
</reference>
<evidence type="ECO:0000313" key="3">
    <source>
        <dbReference type="EMBL" id="TFY65667.1"/>
    </source>
</evidence>
<gene>
    <name evidence="3" type="ORF">EVG20_g5422</name>
</gene>
<dbReference type="GO" id="GO:0000794">
    <property type="term" value="C:condensed nuclear chromosome"/>
    <property type="evidence" value="ECO:0007669"/>
    <property type="project" value="TreeGrafter"/>
</dbReference>
<dbReference type="GO" id="GO:0003691">
    <property type="term" value="F:double-stranded telomeric DNA binding"/>
    <property type="evidence" value="ECO:0007669"/>
    <property type="project" value="TreeGrafter"/>
</dbReference>
<evidence type="ECO:0000256" key="1">
    <source>
        <dbReference type="SAM" id="Coils"/>
    </source>
</evidence>
<protein>
    <recommendedName>
        <fullName evidence="2">ATPase AAA-type core domain-containing protein</fullName>
    </recommendedName>
</protein>
<evidence type="ECO:0000313" key="4">
    <source>
        <dbReference type="Proteomes" id="UP000298327"/>
    </source>
</evidence>
<dbReference type="GO" id="GO:0007004">
    <property type="term" value="P:telomere maintenance via telomerase"/>
    <property type="evidence" value="ECO:0007669"/>
    <property type="project" value="TreeGrafter"/>
</dbReference>
<dbReference type="Gene3D" id="1.10.287.1490">
    <property type="match status" value="1"/>
</dbReference>
<dbReference type="STRING" id="205917.A0A4Y9YVB4"/>
<name>A0A4Y9YVB4_9AGAM</name>
<dbReference type="InterPro" id="IPR003959">
    <property type="entry name" value="ATPase_AAA_core"/>
</dbReference>
<dbReference type="InterPro" id="IPR027417">
    <property type="entry name" value="P-loop_NTPase"/>
</dbReference>
<evidence type="ECO:0000259" key="2">
    <source>
        <dbReference type="Pfam" id="PF13304"/>
    </source>
</evidence>
<keyword evidence="4" id="KW-1185">Reference proteome</keyword>
<dbReference type="SUPFAM" id="SSF52540">
    <property type="entry name" value="P-loop containing nucleoside triphosphate hydrolases"/>
    <property type="match status" value="2"/>
</dbReference>
<feature type="coiled-coil region" evidence="1">
    <location>
        <begin position="243"/>
        <end position="317"/>
    </location>
</feature>
<dbReference type="Pfam" id="PF13304">
    <property type="entry name" value="AAA_21"/>
    <property type="match status" value="1"/>
</dbReference>
<dbReference type="GO" id="GO:0000722">
    <property type="term" value="P:telomere maintenance via recombination"/>
    <property type="evidence" value="ECO:0007669"/>
    <property type="project" value="TreeGrafter"/>
</dbReference>
<dbReference type="GO" id="GO:0006302">
    <property type="term" value="P:double-strand break repair"/>
    <property type="evidence" value="ECO:0007669"/>
    <property type="project" value="TreeGrafter"/>
</dbReference>
<dbReference type="PANTHER" id="PTHR18867:SF12">
    <property type="entry name" value="DNA REPAIR PROTEIN RAD50"/>
    <property type="match status" value="1"/>
</dbReference>
<feature type="coiled-coil region" evidence="1">
    <location>
        <begin position="85"/>
        <end position="214"/>
    </location>
</feature>
<comment type="caution">
    <text evidence="3">The sequence shown here is derived from an EMBL/GenBank/DDBJ whole genome shotgun (WGS) entry which is preliminary data.</text>
</comment>
<feature type="domain" description="ATPase AAA-type core" evidence="2">
    <location>
        <begin position="322"/>
        <end position="604"/>
    </location>
</feature>
<dbReference type="EMBL" id="SEOQ01000320">
    <property type="protein sequence ID" value="TFY65667.1"/>
    <property type="molecule type" value="Genomic_DNA"/>
</dbReference>
<keyword evidence="1" id="KW-0175">Coiled coil</keyword>
<sequence>CNRHLADNEIEGFERHLSDLMQKSSDKQNEQRQAELKTWESQLQVLQALVPVETSRNRLKDVDIPALEKNIGELDALIPSLAAAADKASDNANAVKRDLKDLSSLRQHAINAARLHNEIERLKREISQIESDLATTGSTKTADDVQEELDQISQELRTIERDKQAILAEKDRRNNALRTYQNELHSMQLREQEVRNQVREKATLETAIKDMHQEVSTLGIRIKELDVKIVDIQAPIKSLELAHKEVENELNTKLHSAQQASQELNMSIDRLEESSKTIERYIRDKRARKLKDCAVKIEQIEANIQESVIEVENVRKAIGQIDKALNEGSATLSNLRDNVRVQKLLRDIAAAQASIDSYDMEEAARAKRNFDEKYQLEKNRETEMQSKNAHIGGELKSDKEQLKTLERDLRDFKDINKKYTDQLIKVKMSDMANNDLEKYAKALDNAIMKYHSMKMEEVNDTMRHLWNKTYQGTGTSILAAKQTDINADWHSTDIDGIKIRSEGEGGASKRSYNYRVVMTKDQVEMDMRGRCSAGQKMLASIIIRLALSDSFGQNCGILALDEPTNALDTDNIDALAASLVDIINERKSRANFQLIIITHDENFLRKLGQSDVMEYYWRVSRDSRQKSVIERQRFG</sequence>
<feature type="coiled-coil region" evidence="1">
    <location>
        <begin position="341"/>
        <end position="422"/>
    </location>
</feature>
<dbReference type="AlphaFoldDB" id="A0A4Y9YVB4"/>
<dbReference type="Proteomes" id="UP000298327">
    <property type="component" value="Unassembled WGS sequence"/>
</dbReference>
<organism evidence="3 4">
    <name type="scientific">Dentipellis fragilis</name>
    <dbReference type="NCBI Taxonomy" id="205917"/>
    <lineage>
        <taxon>Eukaryota</taxon>
        <taxon>Fungi</taxon>
        <taxon>Dikarya</taxon>
        <taxon>Basidiomycota</taxon>
        <taxon>Agaricomycotina</taxon>
        <taxon>Agaricomycetes</taxon>
        <taxon>Russulales</taxon>
        <taxon>Hericiaceae</taxon>
        <taxon>Dentipellis</taxon>
    </lineage>
</organism>
<accession>A0A4Y9YVB4</accession>